<accession>A0ACC2ESB8</accession>
<gene>
    <name evidence="1" type="ORF">O6H91_01G076100</name>
</gene>
<comment type="caution">
    <text evidence="1">The sequence shown here is derived from an EMBL/GenBank/DDBJ whole genome shotgun (WGS) entry which is preliminary data.</text>
</comment>
<evidence type="ECO:0000313" key="1">
    <source>
        <dbReference type="EMBL" id="KAJ7569394.1"/>
    </source>
</evidence>
<protein>
    <submittedName>
        <fullName evidence="1">Uncharacterized protein</fullName>
    </submittedName>
</protein>
<reference evidence="2" key="1">
    <citation type="journal article" date="2024" name="Proc. Natl. Acad. Sci. U.S.A.">
        <title>Extraordinary preservation of gene collinearity over three hundred million years revealed in homosporous lycophytes.</title>
        <authorList>
            <person name="Li C."/>
            <person name="Wickell D."/>
            <person name="Kuo L.Y."/>
            <person name="Chen X."/>
            <person name="Nie B."/>
            <person name="Liao X."/>
            <person name="Peng D."/>
            <person name="Ji J."/>
            <person name="Jenkins J."/>
            <person name="Williams M."/>
            <person name="Shu S."/>
            <person name="Plott C."/>
            <person name="Barry K."/>
            <person name="Rajasekar S."/>
            <person name="Grimwood J."/>
            <person name="Han X."/>
            <person name="Sun S."/>
            <person name="Hou Z."/>
            <person name="He W."/>
            <person name="Dai G."/>
            <person name="Sun C."/>
            <person name="Schmutz J."/>
            <person name="Leebens-Mack J.H."/>
            <person name="Li F.W."/>
            <person name="Wang L."/>
        </authorList>
    </citation>
    <scope>NUCLEOTIDE SEQUENCE [LARGE SCALE GENOMIC DNA]</scope>
    <source>
        <strain evidence="2">cv. PW_Plant_1</strain>
    </source>
</reference>
<organism evidence="1 2">
    <name type="scientific">Diphasiastrum complanatum</name>
    <name type="common">Issler's clubmoss</name>
    <name type="synonym">Lycopodium complanatum</name>
    <dbReference type="NCBI Taxonomy" id="34168"/>
    <lineage>
        <taxon>Eukaryota</taxon>
        <taxon>Viridiplantae</taxon>
        <taxon>Streptophyta</taxon>
        <taxon>Embryophyta</taxon>
        <taxon>Tracheophyta</taxon>
        <taxon>Lycopodiopsida</taxon>
        <taxon>Lycopodiales</taxon>
        <taxon>Lycopodiaceae</taxon>
        <taxon>Lycopodioideae</taxon>
        <taxon>Diphasiastrum</taxon>
    </lineage>
</organism>
<sequence>MVKLASVRKNRLYGRAGSRTWSEAVNAFVYVVATLLLLASSILQLPGADNAIGLVLVLVSMLLIVAVNVHDLFAHLAGTGFRFRSISFDRQMLLVEIAAPLVHSIGATLYFVGSYYLLKSSRGRSAWGGDSGPRRRLAHRLLVAGPALWLLGSVHNALQVYERVDLQVQAYQGAVTIPFIQGSTLFLVGSILSLERWPRLALGVVQAMTAWFQIAGSACWLIAAIMNSIKVIQVQQMERLGAELEPLRGRGFLVWQEEQVLLAGEQQQSFLEERAAKRRAEMVMPVPTYKEATMHSELNY</sequence>
<evidence type="ECO:0000313" key="2">
    <source>
        <dbReference type="Proteomes" id="UP001162992"/>
    </source>
</evidence>
<dbReference type="Proteomes" id="UP001162992">
    <property type="component" value="Chromosome 1"/>
</dbReference>
<keyword evidence="2" id="KW-1185">Reference proteome</keyword>
<proteinExistence type="predicted"/>
<name>A0ACC2ESB8_DIPCM</name>
<dbReference type="EMBL" id="CM055092">
    <property type="protein sequence ID" value="KAJ7569394.1"/>
    <property type="molecule type" value="Genomic_DNA"/>
</dbReference>